<evidence type="ECO:0000313" key="4">
    <source>
        <dbReference type="Proteomes" id="UP000001095"/>
    </source>
</evidence>
<dbReference type="AlphaFoldDB" id="K8NW95"/>
<reference evidence="3 4" key="1">
    <citation type="submission" date="2012-04" db="EMBL/GenBank/DDBJ databases">
        <title>The Genome Sequence of Afipia clevelandensis ATCC 49720.</title>
        <authorList>
            <consortium name="The Broad Institute Genome Sequencing Platform"/>
            <person name="Earl A."/>
            <person name="Ward D."/>
            <person name="Feldgarden M."/>
            <person name="Gevers D."/>
            <person name="Huys G."/>
            <person name="Walker B."/>
            <person name="Young S.K."/>
            <person name="Zeng Q."/>
            <person name="Gargeya S."/>
            <person name="Fitzgerald M."/>
            <person name="Haas B."/>
            <person name="Abouelleil A."/>
            <person name="Alvarado L."/>
            <person name="Arachchi H.M."/>
            <person name="Berlin A."/>
            <person name="Chapman S.B."/>
            <person name="Goldberg J."/>
            <person name="Griggs A."/>
            <person name="Gujja S."/>
            <person name="Hansen M."/>
            <person name="Howarth C."/>
            <person name="Imamovic A."/>
            <person name="Larimer J."/>
            <person name="McCowen C."/>
            <person name="Montmayeur A."/>
            <person name="Murphy C."/>
            <person name="Neiman D."/>
            <person name="Pearson M."/>
            <person name="Priest M."/>
            <person name="Roberts A."/>
            <person name="Saif S."/>
            <person name="Shea T."/>
            <person name="Sisk P."/>
            <person name="Sykes S."/>
            <person name="Wortman J."/>
            <person name="Nusbaum C."/>
            <person name="Birren B."/>
        </authorList>
    </citation>
    <scope>NUCLEOTIDE SEQUENCE [LARGE SCALE GENOMIC DNA]</scope>
    <source>
        <strain evidence="3 4">ATCC 49720</strain>
    </source>
</reference>
<comment type="caution">
    <text evidence="3">The sequence shown here is derived from an EMBL/GenBank/DDBJ whole genome shotgun (WGS) entry which is preliminary data.</text>
</comment>
<organism evidence="3 4">
    <name type="scientific">Afipia clevelandensis ATCC 49720</name>
    <dbReference type="NCBI Taxonomy" id="883079"/>
    <lineage>
        <taxon>Bacteria</taxon>
        <taxon>Pseudomonadati</taxon>
        <taxon>Pseudomonadota</taxon>
        <taxon>Alphaproteobacteria</taxon>
        <taxon>Hyphomicrobiales</taxon>
        <taxon>Nitrobacteraceae</taxon>
        <taxon>Afipia</taxon>
    </lineage>
</organism>
<feature type="signal peptide" evidence="2">
    <location>
        <begin position="1"/>
        <end position="31"/>
    </location>
</feature>
<dbReference type="PATRIC" id="fig|883079.3.peg.3788"/>
<evidence type="ECO:0000313" key="3">
    <source>
        <dbReference type="EMBL" id="EKS32734.1"/>
    </source>
</evidence>
<dbReference type="RefSeq" id="WP_002714581.1">
    <property type="nucleotide sequence ID" value="NZ_KB375281.1"/>
</dbReference>
<feature type="compositionally biased region" description="Low complexity" evidence="1">
    <location>
        <begin position="32"/>
        <end position="52"/>
    </location>
</feature>
<gene>
    <name evidence="3" type="ORF">HMPREF9696_03711</name>
</gene>
<dbReference type="Proteomes" id="UP000001095">
    <property type="component" value="Unassembled WGS sequence"/>
</dbReference>
<name>K8NW95_9BRAD</name>
<evidence type="ECO:0000256" key="2">
    <source>
        <dbReference type="SAM" id="SignalP"/>
    </source>
</evidence>
<feature type="region of interest" description="Disordered" evidence="1">
    <location>
        <begin position="32"/>
        <end position="59"/>
    </location>
</feature>
<keyword evidence="4" id="KW-1185">Reference proteome</keyword>
<evidence type="ECO:0000256" key="1">
    <source>
        <dbReference type="SAM" id="MobiDB-lite"/>
    </source>
</evidence>
<feature type="chain" id="PRO_5003921737" evidence="2">
    <location>
        <begin position="32"/>
        <end position="204"/>
    </location>
</feature>
<dbReference type="EMBL" id="AGWY01000015">
    <property type="protein sequence ID" value="EKS32734.1"/>
    <property type="molecule type" value="Genomic_DNA"/>
</dbReference>
<proteinExistence type="predicted"/>
<accession>K8NW95</accession>
<sequence>MRLAVRTPFAALTVAAAFLLGAIAASGSAFAQAKPQAAPPAKQAPAPKQAAAPEPPPPLKQIELTEKQIESLIAAQKEMDAVTDKLPQGAADKPDPKLQAQLEGIAKKNGFADFSDYGAVYDNVSLVMSGIDPKTKAFTEPPEMLKKQIAAVQADAKIPAKEKKAILEDMNGALKSLEPVKFPGNVTLVTKYFDKLGPLFQEDE</sequence>
<dbReference type="HOGENOM" id="CLU_119067_0_0_5"/>
<keyword evidence="2" id="KW-0732">Signal</keyword>
<dbReference type="OrthoDB" id="7997461at2"/>
<protein>
    <submittedName>
        <fullName evidence="3">Uncharacterized protein</fullName>
    </submittedName>
</protein>